<evidence type="ECO:0000313" key="3">
    <source>
        <dbReference type="Proteomes" id="UP001341444"/>
    </source>
</evidence>
<evidence type="ECO:0000256" key="1">
    <source>
        <dbReference type="SAM" id="MobiDB-lite"/>
    </source>
</evidence>
<proteinExistence type="predicted"/>
<name>A0ABU6MNC7_9BACI</name>
<feature type="compositionally biased region" description="Basic and acidic residues" evidence="1">
    <location>
        <begin position="1"/>
        <end position="19"/>
    </location>
</feature>
<evidence type="ECO:0000313" key="2">
    <source>
        <dbReference type="EMBL" id="MED1205829.1"/>
    </source>
</evidence>
<feature type="compositionally biased region" description="Basic and acidic residues" evidence="1">
    <location>
        <begin position="41"/>
        <end position="51"/>
    </location>
</feature>
<dbReference type="Proteomes" id="UP001341444">
    <property type="component" value="Unassembled WGS sequence"/>
</dbReference>
<accession>A0ABU6MNC7</accession>
<gene>
    <name evidence="2" type="ORF">P4T90_22605</name>
</gene>
<protein>
    <submittedName>
        <fullName evidence="2">Uncharacterized protein</fullName>
    </submittedName>
</protein>
<keyword evidence="3" id="KW-1185">Reference proteome</keyword>
<reference evidence="2 3" key="1">
    <citation type="submission" date="2023-03" db="EMBL/GenBank/DDBJ databases">
        <title>Bacillus Genome Sequencing.</title>
        <authorList>
            <person name="Dunlap C."/>
        </authorList>
    </citation>
    <scope>NUCLEOTIDE SEQUENCE [LARGE SCALE GENOMIC DNA]</scope>
    <source>
        <strain evidence="2 3">B-23453</strain>
    </source>
</reference>
<sequence length="59" mass="6328">MTNSHDDDHEGKSIVDEKSNPSNQELENSSTGYGLETVTIKPEKSSKKSDHPNPGCGGL</sequence>
<dbReference type="RefSeq" id="WP_066264073.1">
    <property type="nucleotide sequence ID" value="NZ_JARMAB010000040.1"/>
</dbReference>
<organism evidence="2 3">
    <name type="scientific">Heyndrickxia acidicola</name>
    <dbReference type="NCBI Taxonomy" id="209389"/>
    <lineage>
        <taxon>Bacteria</taxon>
        <taxon>Bacillati</taxon>
        <taxon>Bacillota</taxon>
        <taxon>Bacilli</taxon>
        <taxon>Bacillales</taxon>
        <taxon>Bacillaceae</taxon>
        <taxon>Heyndrickxia</taxon>
    </lineage>
</organism>
<comment type="caution">
    <text evidence="2">The sequence shown here is derived from an EMBL/GenBank/DDBJ whole genome shotgun (WGS) entry which is preliminary data.</text>
</comment>
<feature type="compositionally biased region" description="Polar residues" evidence="1">
    <location>
        <begin position="20"/>
        <end position="32"/>
    </location>
</feature>
<dbReference type="EMBL" id="JARMAB010000040">
    <property type="protein sequence ID" value="MED1205829.1"/>
    <property type="molecule type" value="Genomic_DNA"/>
</dbReference>
<feature type="region of interest" description="Disordered" evidence="1">
    <location>
        <begin position="1"/>
        <end position="59"/>
    </location>
</feature>